<keyword evidence="8" id="KW-1185">Reference proteome</keyword>
<dbReference type="EMBL" id="KN832870">
    <property type="protein sequence ID" value="KIN06934.1"/>
    <property type="molecule type" value="Genomic_DNA"/>
</dbReference>
<keyword evidence="3 5" id="KW-0378">Hydrolase</keyword>
<dbReference type="GO" id="GO:0004252">
    <property type="term" value="F:serine-type endopeptidase activity"/>
    <property type="evidence" value="ECO:0007669"/>
    <property type="project" value="UniProtKB-UniRule"/>
</dbReference>
<dbReference type="PRINTS" id="PR00723">
    <property type="entry name" value="SUBTILISIN"/>
</dbReference>
<dbReference type="Gene3D" id="3.40.50.200">
    <property type="entry name" value="Peptidase S8/S53 domain"/>
    <property type="match status" value="1"/>
</dbReference>
<dbReference type="PROSITE" id="PS00136">
    <property type="entry name" value="SUBTILASE_ASP"/>
    <property type="match status" value="1"/>
</dbReference>
<dbReference type="Pfam" id="PF00082">
    <property type="entry name" value="Peptidase_S8"/>
    <property type="match status" value="1"/>
</dbReference>
<accession>A0A0C3D6I1</accession>
<dbReference type="PANTHER" id="PTHR43399">
    <property type="entry name" value="SUBTILISIN-RELATED"/>
    <property type="match status" value="1"/>
</dbReference>
<feature type="domain" description="Peptidase S8/S53" evidence="6">
    <location>
        <begin position="241"/>
        <end position="466"/>
    </location>
</feature>
<dbReference type="SUPFAM" id="SSF52743">
    <property type="entry name" value="Subtilisin-like"/>
    <property type="match status" value="1"/>
</dbReference>
<reference evidence="8" key="2">
    <citation type="submission" date="2015-01" db="EMBL/GenBank/DDBJ databases">
        <title>Evolutionary Origins and Diversification of the Mycorrhizal Mutualists.</title>
        <authorList>
            <consortium name="DOE Joint Genome Institute"/>
            <consortium name="Mycorrhizal Genomics Consortium"/>
            <person name="Kohler A."/>
            <person name="Kuo A."/>
            <person name="Nagy L.G."/>
            <person name="Floudas D."/>
            <person name="Copeland A."/>
            <person name="Barry K.W."/>
            <person name="Cichocki N."/>
            <person name="Veneault-Fourrey C."/>
            <person name="LaButti K."/>
            <person name="Lindquist E.A."/>
            <person name="Lipzen A."/>
            <person name="Lundell T."/>
            <person name="Morin E."/>
            <person name="Murat C."/>
            <person name="Riley R."/>
            <person name="Ohm R."/>
            <person name="Sun H."/>
            <person name="Tunlid A."/>
            <person name="Henrissat B."/>
            <person name="Grigoriev I.V."/>
            <person name="Hibbett D.S."/>
            <person name="Martin F."/>
        </authorList>
    </citation>
    <scope>NUCLEOTIDE SEQUENCE [LARGE SCALE GENOMIC DNA]</scope>
    <source>
        <strain evidence="8">Zn</strain>
    </source>
</reference>
<dbReference type="InterPro" id="IPR051048">
    <property type="entry name" value="Peptidase_S8/S53_subtilisin"/>
</dbReference>
<dbReference type="GO" id="GO:0006508">
    <property type="term" value="P:proteolysis"/>
    <property type="evidence" value="ECO:0007669"/>
    <property type="project" value="UniProtKB-KW"/>
</dbReference>
<protein>
    <recommendedName>
        <fullName evidence="6">Peptidase S8/S53 domain-containing protein</fullName>
    </recommendedName>
</protein>
<evidence type="ECO:0000256" key="4">
    <source>
        <dbReference type="ARBA" id="ARBA00022825"/>
    </source>
</evidence>
<dbReference type="CDD" id="cd07491">
    <property type="entry name" value="Peptidases_S8_7"/>
    <property type="match status" value="1"/>
</dbReference>
<dbReference type="InterPro" id="IPR023827">
    <property type="entry name" value="Peptidase_S8_Asp-AS"/>
</dbReference>
<feature type="active site" description="Charge relay system" evidence="5">
    <location>
        <position position="287"/>
    </location>
</feature>
<evidence type="ECO:0000259" key="6">
    <source>
        <dbReference type="Pfam" id="PF00082"/>
    </source>
</evidence>
<organism evidence="7 8">
    <name type="scientific">Oidiodendron maius (strain Zn)</name>
    <dbReference type="NCBI Taxonomy" id="913774"/>
    <lineage>
        <taxon>Eukaryota</taxon>
        <taxon>Fungi</taxon>
        <taxon>Dikarya</taxon>
        <taxon>Ascomycota</taxon>
        <taxon>Pezizomycotina</taxon>
        <taxon>Leotiomycetes</taxon>
        <taxon>Leotiomycetes incertae sedis</taxon>
        <taxon>Myxotrichaceae</taxon>
        <taxon>Oidiodendron</taxon>
    </lineage>
</organism>
<dbReference type="InterPro" id="IPR000209">
    <property type="entry name" value="Peptidase_S8/S53_dom"/>
</dbReference>
<dbReference type="STRING" id="913774.A0A0C3D6I1"/>
<proteinExistence type="inferred from homology"/>
<dbReference type="PROSITE" id="PS51892">
    <property type="entry name" value="SUBTILASE"/>
    <property type="match status" value="1"/>
</dbReference>
<dbReference type="InterPro" id="IPR015500">
    <property type="entry name" value="Peptidase_S8_subtilisin-rel"/>
</dbReference>
<evidence type="ECO:0000313" key="8">
    <source>
        <dbReference type="Proteomes" id="UP000054321"/>
    </source>
</evidence>
<sequence length="550" mass="62225">KYNEESANKIKSFLKLQYLREKNHDDATDLLYGPQQCESSFYRQIYFDLFGVSTLSESHIKEGWNHFDLEDVLQYVFIPQVRVERSPQVMAAPGRHPLHSSIKKSDGLGRTDLIILFTWLKETKSVKTILKVIVDDLEEPSHSDEAIETCLSGMGVEVWDWRKTDLCSEVISRVSPDTRELHLYWTGRNAVLRGWSEAEGLKKLRKLEQQHKWITTMEEFAEFLQNAETRAWTKLQLQRPVKVAVIDDGVDINDQAVQQRIDGGRSFCHRDKVQNLNEAYYISRGGHGTAMARLICKVCPGVRLYILKLDEHFLPQQGKRQITAKSAAKAVQAAIDKQVDIISMSWTIEKNNNNAEDIRALQKAIEAAAEKGILMFCAAADQGIEPDRTYPAAGSTSVFKIGAAEAFGNASKFVDSHFVNFLLPGEQVLVDDNVNNSHNQNNSTTKVLTGSSVATALASGLAALILYCVQLGCIYRSKDQGKGVDLKPYEALKDYERMVETFDRLCPAKSKSKYITVWNCFERPVKMSKEWPPDKWLELVASMKEFRADS</sequence>
<feature type="active site" description="Charge relay system" evidence="5">
    <location>
        <position position="452"/>
    </location>
</feature>
<dbReference type="OrthoDB" id="5386278at2759"/>
<feature type="active site" description="Charge relay system" evidence="5">
    <location>
        <position position="247"/>
    </location>
</feature>
<dbReference type="InterPro" id="IPR036852">
    <property type="entry name" value="Peptidase_S8/S53_dom_sf"/>
</dbReference>
<dbReference type="PANTHER" id="PTHR43399:SF4">
    <property type="entry name" value="CELL WALL-ASSOCIATED PROTEASE"/>
    <property type="match status" value="1"/>
</dbReference>
<evidence type="ECO:0000256" key="1">
    <source>
        <dbReference type="ARBA" id="ARBA00011073"/>
    </source>
</evidence>
<evidence type="ECO:0000256" key="2">
    <source>
        <dbReference type="ARBA" id="ARBA00022670"/>
    </source>
</evidence>
<dbReference type="AlphaFoldDB" id="A0A0C3D6I1"/>
<evidence type="ECO:0000256" key="3">
    <source>
        <dbReference type="ARBA" id="ARBA00022801"/>
    </source>
</evidence>
<keyword evidence="2 5" id="KW-0645">Protease</keyword>
<comment type="similarity">
    <text evidence="1 5">Belongs to the peptidase S8 family.</text>
</comment>
<evidence type="ECO:0000313" key="7">
    <source>
        <dbReference type="EMBL" id="KIN06934.1"/>
    </source>
</evidence>
<gene>
    <name evidence="7" type="ORF">OIDMADRAFT_107328</name>
</gene>
<evidence type="ECO:0000256" key="5">
    <source>
        <dbReference type="PROSITE-ProRule" id="PRU01240"/>
    </source>
</evidence>
<dbReference type="InParanoid" id="A0A0C3D6I1"/>
<dbReference type="Proteomes" id="UP000054321">
    <property type="component" value="Unassembled WGS sequence"/>
</dbReference>
<feature type="non-terminal residue" evidence="7">
    <location>
        <position position="1"/>
    </location>
</feature>
<dbReference type="HOGENOM" id="CLU_006016_4_0_1"/>
<reference evidence="7 8" key="1">
    <citation type="submission" date="2014-04" db="EMBL/GenBank/DDBJ databases">
        <authorList>
            <consortium name="DOE Joint Genome Institute"/>
            <person name="Kuo A."/>
            <person name="Martino E."/>
            <person name="Perotto S."/>
            <person name="Kohler A."/>
            <person name="Nagy L.G."/>
            <person name="Floudas D."/>
            <person name="Copeland A."/>
            <person name="Barry K.W."/>
            <person name="Cichocki N."/>
            <person name="Veneault-Fourrey C."/>
            <person name="LaButti K."/>
            <person name="Lindquist E.A."/>
            <person name="Lipzen A."/>
            <person name="Lundell T."/>
            <person name="Morin E."/>
            <person name="Murat C."/>
            <person name="Sun H."/>
            <person name="Tunlid A."/>
            <person name="Henrissat B."/>
            <person name="Grigoriev I.V."/>
            <person name="Hibbett D.S."/>
            <person name="Martin F."/>
            <person name="Nordberg H.P."/>
            <person name="Cantor M.N."/>
            <person name="Hua S.X."/>
        </authorList>
    </citation>
    <scope>NUCLEOTIDE SEQUENCE [LARGE SCALE GENOMIC DNA]</scope>
    <source>
        <strain evidence="7 8">Zn</strain>
    </source>
</reference>
<name>A0A0C3D6I1_OIDMZ</name>
<keyword evidence="4 5" id="KW-0720">Serine protease</keyword>